<dbReference type="Proteomes" id="UP000184073">
    <property type="component" value="Unassembled WGS sequence"/>
</dbReference>
<dbReference type="InterPro" id="IPR007822">
    <property type="entry name" value="LANC-like"/>
</dbReference>
<dbReference type="GO" id="GO:0005975">
    <property type="term" value="P:carbohydrate metabolic process"/>
    <property type="evidence" value="ECO:0007669"/>
    <property type="project" value="InterPro"/>
</dbReference>
<feature type="binding site" evidence="1">
    <location>
        <position position="367"/>
    </location>
    <ligand>
        <name>Zn(2+)</name>
        <dbReference type="ChEBI" id="CHEBI:29105"/>
    </ligand>
</feature>
<organism evidence="2 3">
    <name type="scientific">Aspergillus versicolor CBS 583.65</name>
    <dbReference type="NCBI Taxonomy" id="1036611"/>
    <lineage>
        <taxon>Eukaryota</taxon>
        <taxon>Fungi</taxon>
        <taxon>Dikarya</taxon>
        <taxon>Ascomycota</taxon>
        <taxon>Pezizomycotina</taxon>
        <taxon>Eurotiomycetes</taxon>
        <taxon>Eurotiomycetidae</taxon>
        <taxon>Eurotiales</taxon>
        <taxon>Aspergillaceae</taxon>
        <taxon>Aspergillus</taxon>
        <taxon>Aspergillus subgen. Nidulantes</taxon>
    </lineage>
</organism>
<name>A0A1L9PE20_ASPVE</name>
<feature type="binding site" evidence="1">
    <location>
        <position position="366"/>
    </location>
    <ligand>
        <name>Zn(2+)</name>
        <dbReference type="ChEBI" id="CHEBI:29105"/>
    </ligand>
</feature>
<evidence type="ECO:0000256" key="1">
    <source>
        <dbReference type="PIRSR" id="PIRSR607822-1"/>
    </source>
</evidence>
<dbReference type="Gene3D" id="1.50.10.10">
    <property type="match status" value="1"/>
</dbReference>
<accession>A0A1L9PE20</accession>
<keyword evidence="1" id="KW-0479">Metal-binding</keyword>
<proteinExistence type="predicted"/>
<dbReference type="PANTHER" id="PTHR12736:SF7">
    <property type="entry name" value="LANC-LIKE PROTEIN 3"/>
    <property type="match status" value="1"/>
</dbReference>
<dbReference type="GO" id="GO:0005886">
    <property type="term" value="C:plasma membrane"/>
    <property type="evidence" value="ECO:0007669"/>
    <property type="project" value="TreeGrafter"/>
</dbReference>
<dbReference type="VEuPathDB" id="FungiDB:ASPVEDRAFT_26511"/>
<reference evidence="3" key="1">
    <citation type="journal article" date="2017" name="Genome Biol.">
        <title>Comparative genomics reveals high biological diversity and specific adaptations in the industrially and medically important fungal genus Aspergillus.</title>
        <authorList>
            <person name="de Vries R.P."/>
            <person name="Riley R."/>
            <person name="Wiebenga A."/>
            <person name="Aguilar-Osorio G."/>
            <person name="Amillis S."/>
            <person name="Uchima C.A."/>
            <person name="Anderluh G."/>
            <person name="Asadollahi M."/>
            <person name="Askin M."/>
            <person name="Barry K."/>
            <person name="Battaglia E."/>
            <person name="Bayram O."/>
            <person name="Benocci T."/>
            <person name="Braus-Stromeyer S.A."/>
            <person name="Caldana C."/>
            <person name="Canovas D."/>
            <person name="Cerqueira G.C."/>
            <person name="Chen F."/>
            <person name="Chen W."/>
            <person name="Choi C."/>
            <person name="Clum A."/>
            <person name="Dos Santos R.A."/>
            <person name="Damasio A.R."/>
            <person name="Diallinas G."/>
            <person name="Emri T."/>
            <person name="Fekete E."/>
            <person name="Flipphi M."/>
            <person name="Freyberg S."/>
            <person name="Gallo A."/>
            <person name="Gournas C."/>
            <person name="Habgood R."/>
            <person name="Hainaut M."/>
            <person name="Harispe M.L."/>
            <person name="Henrissat B."/>
            <person name="Hilden K.S."/>
            <person name="Hope R."/>
            <person name="Hossain A."/>
            <person name="Karabika E."/>
            <person name="Karaffa L."/>
            <person name="Karanyi Z."/>
            <person name="Krasevec N."/>
            <person name="Kuo A."/>
            <person name="Kusch H."/>
            <person name="LaButti K."/>
            <person name="Lagendijk E.L."/>
            <person name="Lapidus A."/>
            <person name="Levasseur A."/>
            <person name="Lindquist E."/>
            <person name="Lipzen A."/>
            <person name="Logrieco A.F."/>
            <person name="MacCabe A."/>
            <person name="Maekelae M.R."/>
            <person name="Malavazi I."/>
            <person name="Melin P."/>
            <person name="Meyer V."/>
            <person name="Mielnichuk N."/>
            <person name="Miskei M."/>
            <person name="Molnar A.P."/>
            <person name="Mule G."/>
            <person name="Ngan C.Y."/>
            <person name="Orejas M."/>
            <person name="Orosz E."/>
            <person name="Ouedraogo J.P."/>
            <person name="Overkamp K.M."/>
            <person name="Park H.-S."/>
            <person name="Perrone G."/>
            <person name="Piumi F."/>
            <person name="Punt P.J."/>
            <person name="Ram A.F."/>
            <person name="Ramon A."/>
            <person name="Rauscher S."/>
            <person name="Record E."/>
            <person name="Riano-Pachon D.M."/>
            <person name="Robert V."/>
            <person name="Roehrig J."/>
            <person name="Ruller R."/>
            <person name="Salamov A."/>
            <person name="Salih N.S."/>
            <person name="Samson R.A."/>
            <person name="Sandor E."/>
            <person name="Sanguinetti M."/>
            <person name="Schuetze T."/>
            <person name="Sepcic K."/>
            <person name="Shelest E."/>
            <person name="Sherlock G."/>
            <person name="Sophianopoulou V."/>
            <person name="Squina F.M."/>
            <person name="Sun H."/>
            <person name="Susca A."/>
            <person name="Todd R.B."/>
            <person name="Tsang A."/>
            <person name="Unkles S.E."/>
            <person name="van de Wiele N."/>
            <person name="van Rossen-Uffink D."/>
            <person name="Oliveira J.V."/>
            <person name="Vesth T.C."/>
            <person name="Visser J."/>
            <person name="Yu J.-H."/>
            <person name="Zhou M."/>
            <person name="Andersen M.R."/>
            <person name="Archer D.B."/>
            <person name="Baker S.E."/>
            <person name="Benoit I."/>
            <person name="Brakhage A.A."/>
            <person name="Braus G.H."/>
            <person name="Fischer R."/>
            <person name="Frisvad J.C."/>
            <person name="Goldman G.H."/>
            <person name="Houbraken J."/>
            <person name="Oakley B."/>
            <person name="Pocsi I."/>
            <person name="Scazzocchio C."/>
            <person name="Seiboth B."/>
            <person name="vanKuyk P.A."/>
            <person name="Wortman J."/>
            <person name="Dyer P.S."/>
            <person name="Grigoriev I.V."/>
        </authorList>
    </citation>
    <scope>NUCLEOTIDE SEQUENCE [LARGE SCALE GENOMIC DNA]</scope>
    <source>
        <strain evidence="3">CBS 583.65</strain>
    </source>
</reference>
<protein>
    <recommendedName>
        <fullName evidence="4">Lanthionine synthetase C family protein</fullName>
    </recommendedName>
</protein>
<keyword evidence="1" id="KW-0862">Zinc</keyword>
<dbReference type="AlphaFoldDB" id="A0A1L9PE20"/>
<dbReference type="RefSeq" id="XP_040665491.1">
    <property type="nucleotide sequence ID" value="XM_040809914.1"/>
</dbReference>
<dbReference type="Pfam" id="PF05147">
    <property type="entry name" value="LANC_like"/>
    <property type="match status" value="1"/>
</dbReference>
<dbReference type="GeneID" id="63725425"/>
<dbReference type="GO" id="GO:0031179">
    <property type="term" value="P:peptide modification"/>
    <property type="evidence" value="ECO:0007669"/>
    <property type="project" value="InterPro"/>
</dbReference>
<feature type="binding site" evidence="1">
    <location>
        <position position="314"/>
    </location>
    <ligand>
        <name>Zn(2+)</name>
        <dbReference type="ChEBI" id="CHEBI:29105"/>
    </ligand>
</feature>
<dbReference type="PRINTS" id="PR01950">
    <property type="entry name" value="LANCSUPER"/>
</dbReference>
<dbReference type="SMART" id="SM01260">
    <property type="entry name" value="LANC_like"/>
    <property type="match status" value="1"/>
</dbReference>
<evidence type="ECO:0000313" key="3">
    <source>
        <dbReference type="Proteomes" id="UP000184073"/>
    </source>
</evidence>
<evidence type="ECO:0000313" key="2">
    <source>
        <dbReference type="EMBL" id="OJI99728.1"/>
    </source>
</evidence>
<keyword evidence="3" id="KW-1185">Reference proteome</keyword>
<gene>
    <name evidence="2" type="ORF">ASPVEDRAFT_26511</name>
</gene>
<dbReference type="GO" id="GO:0046872">
    <property type="term" value="F:metal ion binding"/>
    <property type="evidence" value="ECO:0007669"/>
    <property type="project" value="UniProtKB-KW"/>
</dbReference>
<evidence type="ECO:0008006" key="4">
    <source>
        <dbReference type="Google" id="ProtNLM"/>
    </source>
</evidence>
<dbReference type="PANTHER" id="PTHR12736">
    <property type="entry name" value="LANC-LIKE PROTEIN"/>
    <property type="match status" value="1"/>
</dbReference>
<dbReference type="EMBL" id="KV878127">
    <property type="protein sequence ID" value="OJI99728.1"/>
    <property type="molecule type" value="Genomic_DNA"/>
</dbReference>
<dbReference type="SUPFAM" id="SSF158745">
    <property type="entry name" value="LanC-like"/>
    <property type="match status" value="1"/>
</dbReference>
<dbReference type="OrthoDB" id="10257263at2759"/>
<dbReference type="CDD" id="cd04794">
    <property type="entry name" value="euk_LANCL"/>
    <property type="match status" value="1"/>
</dbReference>
<sequence length="516" mass="56268">MSHRPQFYPNTLELPQINEPTLRQALTDLSTAVHNGVKIIERGDPARGQYDGRGIFTGELGIVLTYLRLAQQARSLEESGQSIPNFYALSAARIPEDGPDLPLRIGGLSPLPSKSPIAAVAVRILHRSATDIAGTISDADIACLGDAVKLALSHGATGFYHGHDLGADEVLFGRTGLLWVLLNLRAKADTFPPAQRDLLRPVLGDIPDLLRRIVDAGKEGSAHYVKKHGEKDALPLMWTWMPGHYGIGWAHGLTGIIPVLLATRTEEVAPYLTEIGSTITGLCKLCITHNGHLPTAIPQRHSTAGRESPLVQICHGAPAILGLLGSSMKNTDLLLNNWTPDWETAARLATERVWDEGLLSKGGGLCHGITGNAWPLLMLHDVFEYNREPLSRARENYLARQGKQQNEIPEILSSDFFLARALAMILHARETQPYNHEKSPKTASNDYRLPDHPYSLFEGLAGVLCAWAETVPVLRARLRKMEVGQEGLAQDEAFKKYTTQQLGFPCLGGNGAVGVL</sequence>
<dbReference type="InterPro" id="IPR012341">
    <property type="entry name" value="6hp_glycosidase-like_sf"/>
</dbReference>